<evidence type="ECO:0000256" key="3">
    <source>
        <dbReference type="ARBA" id="ARBA00011738"/>
    </source>
</evidence>
<evidence type="ECO:0000259" key="12">
    <source>
        <dbReference type="PROSITE" id="PS50944"/>
    </source>
</evidence>
<evidence type="ECO:0000256" key="8">
    <source>
        <dbReference type="ARBA" id="ARBA00023159"/>
    </source>
</evidence>
<keyword evidence="8" id="KW-0010">Activator</keyword>
<keyword evidence="6" id="KW-0805">Transcription regulation</keyword>
<dbReference type="SMART" id="SM00529">
    <property type="entry name" value="HTH_DTXR"/>
    <property type="match status" value="1"/>
</dbReference>
<protein>
    <recommendedName>
        <fullName evidence="11">Manganese transport regulator</fullName>
    </recommendedName>
</protein>
<evidence type="ECO:0000256" key="6">
    <source>
        <dbReference type="ARBA" id="ARBA00023015"/>
    </source>
</evidence>
<dbReference type="RefSeq" id="WP_216440413.1">
    <property type="nucleotide sequence ID" value="NZ_JAHLQF010000004.1"/>
</dbReference>
<dbReference type="InterPro" id="IPR001367">
    <property type="entry name" value="Fe_dep_repressor"/>
</dbReference>
<evidence type="ECO:0000256" key="4">
    <source>
        <dbReference type="ARBA" id="ARBA00022490"/>
    </source>
</evidence>
<comment type="similarity">
    <text evidence="2">Belongs to the DtxR/MntR family.</text>
</comment>
<reference evidence="13 14" key="1">
    <citation type="submission" date="2021-06" db="EMBL/GenBank/DDBJ databases">
        <authorList>
            <person name="Sun Q."/>
            <person name="Li D."/>
        </authorList>
    </citation>
    <scope>NUCLEOTIDE SEQUENCE [LARGE SCALE GENOMIC DNA]</scope>
    <source>
        <strain evidence="13 14">MSJ-11</strain>
    </source>
</reference>
<dbReference type="PROSITE" id="PS50944">
    <property type="entry name" value="HTH_DTXR"/>
    <property type="match status" value="1"/>
</dbReference>
<keyword evidence="5" id="KW-0678">Repressor</keyword>
<gene>
    <name evidence="13" type="ORF">KQI86_15930</name>
</gene>
<proteinExistence type="inferred from homology"/>
<keyword evidence="10" id="KW-0464">Manganese</keyword>
<dbReference type="PANTHER" id="PTHR33238:SF11">
    <property type="entry name" value="TRANSCRIPTIONAL REGULATOR MNTR"/>
    <property type="match status" value="1"/>
</dbReference>
<evidence type="ECO:0000256" key="1">
    <source>
        <dbReference type="ARBA" id="ARBA00004496"/>
    </source>
</evidence>
<dbReference type="Proteomes" id="UP000726170">
    <property type="component" value="Unassembled WGS sequence"/>
</dbReference>
<comment type="subunit">
    <text evidence="3">Homodimer.</text>
</comment>
<evidence type="ECO:0000313" key="14">
    <source>
        <dbReference type="Proteomes" id="UP000726170"/>
    </source>
</evidence>
<dbReference type="InterPro" id="IPR022689">
    <property type="entry name" value="Iron_dep_repressor"/>
</dbReference>
<evidence type="ECO:0000256" key="7">
    <source>
        <dbReference type="ARBA" id="ARBA00023125"/>
    </source>
</evidence>
<feature type="domain" description="HTH dtxR-type" evidence="12">
    <location>
        <begin position="23"/>
        <end position="84"/>
    </location>
</feature>
<organism evidence="13 14">
    <name type="scientific">Clostridium mobile</name>
    <dbReference type="NCBI Taxonomy" id="2841512"/>
    <lineage>
        <taxon>Bacteria</taxon>
        <taxon>Bacillati</taxon>
        <taxon>Bacillota</taxon>
        <taxon>Clostridia</taxon>
        <taxon>Eubacteriales</taxon>
        <taxon>Clostridiaceae</taxon>
        <taxon>Clostridium</taxon>
    </lineage>
</organism>
<evidence type="ECO:0000313" key="13">
    <source>
        <dbReference type="EMBL" id="MBU5485809.1"/>
    </source>
</evidence>
<comment type="caution">
    <text evidence="13">The sequence shown here is derived from an EMBL/GenBank/DDBJ whole genome shotgun (WGS) entry which is preliminary data.</text>
</comment>
<comment type="subcellular location">
    <subcellularLocation>
        <location evidence="1">Cytoplasm</location>
    </subcellularLocation>
</comment>
<dbReference type="Pfam" id="PF02742">
    <property type="entry name" value="Fe_dep_repr_C"/>
    <property type="match status" value="1"/>
</dbReference>
<evidence type="ECO:0000256" key="9">
    <source>
        <dbReference type="ARBA" id="ARBA00023163"/>
    </source>
</evidence>
<evidence type="ECO:0000256" key="10">
    <source>
        <dbReference type="ARBA" id="ARBA00023211"/>
    </source>
</evidence>
<evidence type="ECO:0000256" key="11">
    <source>
        <dbReference type="ARBA" id="ARBA00032593"/>
    </source>
</evidence>
<evidence type="ECO:0000256" key="2">
    <source>
        <dbReference type="ARBA" id="ARBA00007871"/>
    </source>
</evidence>
<dbReference type="InterPro" id="IPR050536">
    <property type="entry name" value="DtxR_MntR_Metal-Reg"/>
</dbReference>
<keyword evidence="9" id="KW-0804">Transcription</keyword>
<accession>A0ABS6EKR5</accession>
<evidence type="ECO:0000256" key="5">
    <source>
        <dbReference type="ARBA" id="ARBA00022491"/>
    </source>
</evidence>
<dbReference type="InterPro" id="IPR022687">
    <property type="entry name" value="HTH_DTXR"/>
</dbReference>
<keyword evidence="4" id="KW-0963">Cytoplasm</keyword>
<dbReference type="PANTHER" id="PTHR33238">
    <property type="entry name" value="IRON (METAL) DEPENDENT REPRESSOR, DTXR FAMILY"/>
    <property type="match status" value="1"/>
</dbReference>
<sequence length="161" mass="18983">MGDYKNFHTVRGYEIIEKEKKTLTHSMEDYLEMIYRISLESESVRVNALSEALNVQPPSVTKMVQKLTKLGFVNYVKYGAIFLTEKGEKMGKFLLDRHNIIEKFFRTLGLEKDVLFNIELMEHNITKDALIKIDILNNFFRDNPDIERGFHEYKKSIKNLE</sequence>
<dbReference type="EMBL" id="JAHLQF010000004">
    <property type="protein sequence ID" value="MBU5485809.1"/>
    <property type="molecule type" value="Genomic_DNA"/>
</dbReference>
<dbReference type="Pfam" id="PF01325">
    <property type="entry name" value="Fe_dep_repress"/>
    <property type="match status" value="1"/>
</dbReference>
<keyword evidence="7" id="KW-0238">DNA-binding</keyword>
<name>A0ABS6EKR5_9CLOT</name>
<keyword evidence="14" id="KW-1185">Reference proteome</keyword>